<accession>A0A1Y6L682</accession>
<dbReference type="PANTHER" id="PTHR31306:SF5">
    <property type="entry name" value="ALPHA-1,6-MANNOSYLTRANSFERASE MNN10-RELATED"/>
    <property type="match status" value="1"/>
</dbReference>
<name>A0A1Y6L682_ZYMTR</name>
<evidence type="ECO:0000313" key="5">
    <source>
        <dbReference type="EMBL" id="SMY18848.1"/>
    </source>
</evidence>
<dbReference type="Proteomes" id="UP000215453">
    <property type="component" value="Chromosome 1"/>
</dbReference>
<feature type="signal peptide" evidence="4">
    <location>
        <begin position="1"/>
        <end position="23"/>
    </location>
</feature>
<dbReference type="GO" id="GO:0016757">
    <property type="term" value="F:glycosyltransferase activity"/>
    <property type="evidence" value="ECO:0007669"/>
    <property type="project" value="UniProtKB-KW"/>
</dbReference>
<keyword evidence="2" id="KW-0328">Glycosyltransferase</keyword>
<evidence type="ECO:0008006" key="7">
    <source>
        <dbReference type="Google" id="ProtNLM"/>
    </source>
</evidence>
<dbReference type="AlphaFoldDB" id="A0A1Y6L682"/>
<dbReference type="Gene3D" id="3.90.550.10">
    <property type="entry name" value="Spore Coat Polysaccharide Biosynthesis Protein SpsA, Chain A"/>
    <property type="match status" value="1"/>
</dbReference>
<evidence type="ECO:0000256" key="3">
    <source>
        <dbReference type="ARBA" id="ARBA00022679"/>
    </source>
</evidence>
<keyword evidence="4" id="KW-0732">Signal</keyword>
<reference evidence="5 6" key="1">
    <citation type="submission" date="2016-10" db="EMBL/GenBank/DDBJ databases">
        <authorList>
            <person name="Varghese N."/>
        </authorList>
    </citation>
    <scope>NUCLEOTIDE SEQUENCE [LARGE SCALE GENOMIC DNA]</scope>
</reference>
<dbReference type="EMBL" id="LT882676">
    <property type="protein sequence ID" value="SMY18848.1"/>
    <property type="molecule type" value="Genomic_DNA"/>
</dbReference>
<sequence length="316" mass="36317">MIPPRRKQDFWRLLLILIFLLQAVVFFRNAYQSKDKGEGEGEGEGELIDKVSIIDKTKAKAQGRTISSAYNPSAASNPKARKIIGTKFAVGSMSDRETSYDHLAISNKMRYTQKHGYDMIWSFEKAEGSYPKDWDRLNEMERAIKAKHRGENAYEWIWWTDFDLIVTNSSITLESMVELALEPYSAAERDQIDMIITPDCFPVNSGSLMVRTTPYILEVIKEWWRQKEIPGEEGDPRSLQDCLRDMVATGTMGLDKKSTFVKQWQLNAFPPEIKCHQDHIPWQPGFFVIHFAGAWAHVDEPDPTGLLMRKYAPYAV</sequence>
<evidence type="ECO:0000256" key="2">
    <source>
        <dbReference type="ARBA" id="ARBA00022676"/>
    </source>
</evidence>
<dbReference type="InterPro" id="IPR029044">
    <property type="entry name" value="Nucleotide-diphossugar_trans"/>
</dbReference>
<evidence type="ECO:0000313" key="6">
    <source>
        <dbReference type="Proteomes" id="UP000215453"/>
    </source>
</evidence>
<feature type="chain" id="PRO_5012464318" description="Galactosyl transferase GMA12/MNN10 family protein" evidence="4">
    <location>
        <begin position="24"/>
        <end position="316"/>
    </location>
</feature>
<proteinExistence type="inferred from homology"/>
<dbReference type="PANTHER" id="PTHR31306">
    <property type="entry name" value="ALPHA-1,6-MANNOSYLTRANSFERASE MNN11-RELATED"/>
    <property type="match status" value="1"/>
</dbReference>
<organism evidence="5 6">
    <name type="scientific">Zymoseptoria tritici ST99CH_1A5</name>
    <dbReference type="NCBI Taxonomy" id="1276529"/>
    <lineage>
        <taxon>Eukaryota</taxon>
        <taxon>Fungi</taxon>
        <taxon>Dikarya</taxon>
        <taxon>Ascomycota</taxon>
        <taxon>Pezizomycotina</taxon>
        <taxon>Dothideomycetes</taxon>
        <taxon>Dothideomycetidae</taxon>
        <taxon>Mycosphaerellales</taxon>
        <taxon>Mycosphaerellaceae</taxon>
        <taxon>Zymoseptoria</taxon>
    </lineage>
</organism>
<protein>
    <recommendedName>
        <fullName evidence="7">Galactosyl transferase GMA12/MNN10 family protein</fullName>
    </recommendedName>
</protein>
<comment type="similarity">
    <text evidence="1">Belongs to the glycosyltransferase 34 family.</text>
</comment>
<evidence type="ECO:0000256" key="1">
    <source>
        <dbReference type="ARBA" id="ARBA00005664"/>
    </source>
</evidence>
<evidence type="ECO:0000256" key="4">
    <source>
        <dbReference type="SAM" id="SignalP"/>
    </source>
</evidence>
<dbReference type="GO" id="GO:0000139">
    <property type="term" value="C:Golgi membrane"/>
    <property type="evidence" value="ECO:0007669"/>
    <property type="project" value="TreeGrafter"/>
</dbReference>
<gene>
    <name evidence="5" type="ORF">ZT1A5_G283</name>
</gene>
<dbReference type="Pfam" id="PF05637">
    <property type="entry name" value="Glyco_transf_34"/>
    <property type="match status" value="1"/>
</dbReference>
<keyword evidence="3" id="KW-0808">Transferase</keyword>
<dbReference type="InterPro" id="IPR008630">
    <property type="entry name" value="Glyco_trans_34"/>
</dbReference>
<dbReference type="GO" id="GO:0006487">
    <property type="term" value="P:protein N-linked glycosylation"/>
    <property type="evidence" value="ECO:0007669"/>
    <property type="project" value="TreeGrafter"/>
</dbReference>